<protein>
    <submittedName>
        <fullName evidence="2">Uncharacterized protein</fullName>
    </submittedName>
</protein>
<dbReference type="Proteomes" id="UP000799640">
    <property type="component" value="Unassembled WGS sequence"/>
</dbReference>
<reference evidence="2" key="1">
    <citation type="journal article" date="2020" name="Stud. Mycol.">
        <title>101 Dothideomycetes genomes: a test case for predicting lifestyles and emergence of pathogens.</title>
        <authorList>
            <person name="Haridas S."/>
            <person name="Albert R."/>
            <person name="Binder M."/>
            <person name="Bloem J."/>
            <person name="Labutti K."/>
            <person name="Salamov A."/>
            <person name="Andreopoulos B."/>
            <person name="Baker S."/>
            <person name="Barry K."/>
            <person name="Bills G."/>
            <person name="Bluhm B."/>
            <person name="Cannon C."/>
            <person name="Castanera R."/>
            <person name="Culley D."/>
            <person name="Daum C."/>
            <person name="Ezra D."/>
            <person name="Gonzalez J."/>
            <person name="Henrissat B."/>
            <person name="Kuo A."/>
            <person name="Liang C."/>
            <person name="Lipzen A."/>
            <person name="Lutzoni F."/>
            <person name="Magnuson J."/>
            <person name="Mondo S."/>
            <person name="Nolan M."/>
            <person name="Ohm R."/>
            <person name="Pangilinan J."/>
            <person name="Park H.-J."/>
            <person name="Ramirez L."/>
            <person name="Alfaro M."/>
            <person name="Sun H."/>
            <person name="Tritt A."/>
            <person name="Yoshinaga Y."/>
            <person name="Zwiers L.-H."/>
            <person name="Turgeon B."/>
            <person name="Goodwin S."/>
            <person name="Spatafora J."/>
            <person name="Crous P."/>
            <person name="Grigoriev I."/>
        </authorList>
    </citation>
    <scope>NUCLEOTIDE SEQUENCE</scope>
    <source>
        <strain evidence="2">CBS 262.69</strain>
    </source>
</reference>
<sequence>MPKHRVVLPSLGVARMQLPPLLQQNPPHCVTRQGRSCPPGYFSVRFDAVIHLSIKLAHIFAPQVFSSSSSSSSSSSFSFSPSINLFLLKNSFLGSESNHPLHPPRRPTNSTKARSLPSKVRLHGSVSKVTSSAECWHTPPHPTEPLHPSPAPSSTPVP</sequence>
<name>A0A6G1HZF1_9PEZI</name>
<organism evidence="2 3">
    <name type="scientific">Trichodelitschia bisporula</name>
    <dbReference type="NCBI Taxonomy" id="703511"/>
    <lineage>
        <taxon>Eukaryota</taxon>
        <taxon>Fungi</taxon>
        <taxon>Dikarya</taxon>
        <taxon>Ascomycota</taxon>
        <taxon>Pezizomycotina</taxon>
        <taxon>Dothideomycetes</taxon>
        <taxon>Dothideomycetes incertae sedis</taxon>
        <taxon>Phaeotrichales</taxon>
        <taxon>Phaeotrichaceae</taxon>
        <taxon>Trichodelitschia</taxon>
    </lineage>
</organism>
<evidence type="ECO:0000313" key="2">
    <source>
        <dbReference type="EMBL" id="KAF2401199.1"/>
    </source>
</evidence>
<gene>
    <name evidence="2" type="ORF">EJ06DRAFT_381770</name>
</gene>
<proteinExistence type="predicted"/>
<dbReference type="EMBL" id="ML996693">
    <property type="protein sequence ID" value="KAF2401199.1"/>
    <property type="molecule type" value="Genomic_DNA"/>
</dbReference>
<dbReference type="AlphaFoldDB" id="A0A6G1HZF1"/>
<accession>A0A6G1HZF1</accession>
<feature type="compositionally biased region" description="Pro residues" evidence="1">
    <location>
        <begin position="139"/>
        <end position="158"/>
    </location>
</feature>
<feature type="region of interest" description="Disordered" evidence="1">
    <location>
        <begin position="96"/>
        <end position="158"/>
    </location>
</feature>
<evidence type="ECO:0000313" key="3">
    <source>
        <dbReference type="Proteomes" id="UP000799640"/>
    </source>
</evidence>
<keyword evidence="3" id="KW-1185">Reference proteome</keyword>
<evidence type="ECO:0000256" key="1">
    <source>
        <dbReference type="SAM" id="MobiDB-lite"/>
    </source>
</evidence>